<reference evidence="2 3" key="1">
    <citation type="submission" date="2024-01" db="EMBL/GenBank/DDBJ databases">
        <title>A draft genome for a cacao thread blight-causing isolate of Paramarasmius palmivorus.</title>
        <authorList>
            <person name="Baruah I.K."/>
            <person name="Bukari Y."/>
            <person name="Amoako-Attah I."/>
            <person name="Meinhardt L.W."/>
            <person name="Bailey B.A."/>
            <person name="Cohen S.P."/>
        </authorList>
    </citation>
    <scope>NUCLEOTIDE SEQUENCE [LARGE SCALE GENOMIC DNA]</scope>
    <source>
        <strain evidence="2 3">GH-12</strain>
    </source>
</reference>
<feature type="compositionally biased region" description="Polar residues" evidence="1">
    <location>
        <begin position="37"/>
        <end position="53"/>
    </location>
</feature>
<dbReference type="EMBL" id="JAYKXP010000021">
    <property type="protein sequence ID" value="KAK7047085.1"/>
    <property type="molecule type" value="Genomic_DNA"/>
</dbReference>
<evidence type="ECO:0000256" key="1">
    <source>
        <dbReference type="SAM" id="MobiDB-lite"/>
    </source>
</evidence>
<feature type="compositionally biased region" description="Acidic residues" evidence="1">
    <location>
        <begin position="1"/>
        <end position="10"/>
    </location>
</feature>
<feature type="region of interest" description="Disordered" evidence="1">
    <location>
        <begin position="1"/>
        <end position="53"/>
    </location>
</feature>
<sequence length="244" mass="27676">MSSSDSDDYEPSQIHYKAKRSYEGDVDSAESVKKTRTQPLRASQSRPQISQTSRDLIDLGFLDDGQSSQQFWDSYSAFVGLKSISLGDHPGTEPEPEPPAKFALVKEEHPQLTFSGTEHEGLLAENKKLRNELDKTRKERDSIIAEATEYGHHLEKIYNEMKKTAVDLSQQRKEVERREVTLAVDNDSRKERDAENEKLQRLEKENSSLKRHLADSARMRRNLGAALVQGTAANLADLLDKYSK</sequence>
<evidence type="ECO:0000313" key="2">
    <source>
        <dbReference type="EMBL" id="KAK7047085.1"/>
    </source>
</evidence>
<gene>
    <name evidence="2" type="ORF">VNI00_006747</name>
</gene>
<protein>
    <submittedName>
        <fullName evidence="2">Uncharacterized protein</fullName>
    </submittedName>
</protein>
<dbReference type="AlphaFoldDB" id="A0AAW0D8Q5"/>
<proteinExistence type="predicted"/>
<organism evidence="2 3">
    <name type="scientific">Paramarasmius palmivorus</name>
    <dbReference type="NCBI Taxonomy" id="297713"/>
    <lineage>
        <taxon>Eukaryota</taxon>
        <taxon>Fungi</taxon>
        <taxon>Dikarya</taxon>
        <taxon>Basidiomycota</taxon>
        <taxon>Agaricomycotina</taxon>
        <taxon>Agaricomycetes</taxon>
        <taxon>Agaricomycetidae</taxon>
        <taxon>Agaricales</taxon>
        <taxon>Marasmiineae</taxon>
        <taxon>Marasmiaceae</taxon>
        <taxon>Paramarasmius</taxon>
    </lineage>
</organism>
<comment type="caution">
    <text evidence="2">The sequence shown here is derived from an EMBL/GenBank/DDBJ whole genome shotgun (WGS) entry which is preliminary data.</text>
</comment>
<dbReference type="Proteomes" id="UP001383192">
    <property type="component" value="Unassembled WGS sequence"/>
</dbReference>
<keyword evidence="3" id="KW-1185">Reference proteome</keyword>
<accession>A0AAW0D8Q5</accession>
<evidence type="ECO:0000313" key="3">
    <source>
        <dbReference type="Proteomes" id="UP001383192"/>
    </source>
</evidence>
<feature type="region of interest" description="Disordered" evidence="1">
    <location>
        <begin position="188"/>
        <end position="215"/>
    </location>
</feature>
<name>A0AAW0D8Q5_9AGAR</name>